<dbReference type="OMA" id="PLMIYRE"/>
<dbReference type="FunFam" id="3.30.70.260:FF:000012">
    <property type="entry name" value="Prephenate dehydratase"/>
    <property type="match status" value="1"/>
</dbReference>
<evidence type="ECO:0000256" key="2">
    <source>
        <dbReference type="ARBA" id="ARBA00013147"/>
    </source>
</evidence>
<dbReference type="AlphaFoldDB" id="A0A0M0KM79"/>
<dbReference type="PANTHER" id="PTHR21022:SF19">
    <property type="entry name" value="PREPHENATE DEHYDRATASE-RELATED"/>
    <property type="match status" value="1"/>
</dbReference>
<dbReference type="Pfam" id="PF01842">
    <property type="entry name" value="ACT"/>
    <property type="match status" value="1"/>
</dbReference>
<proteinExistence type="predicted"/>
<dbReference type="EC" id="4.2.1.51" evidence="2 10"/>
<comment type="caution">
    <text evidence="13">The sequence shown here is derived from an EMBL/GenBank/DDBJ whole genome shotgun (WGS) entry which is preliminary data.</text>
</comment>
<accession>A0A4Y7WZY7</accession>
<dbReference type="Gene3D" id="3.30.70.260">
    <property type="match status" value="1"/>
</dbReference>
<dbReference type="GO" id="GO:0005737">
    <property type="term" value="C:cytoplasm"/>
    <property type="evidence" value="ECO:0007669"/>
    <property type="project" value="TreeGrafter"/>
</dbReference>
<evidence type="ECO:0000256" key="6">
    <source>
        <dbReference type="ARBA" id="ARBA00023222"/>
    </source>
</evidence>
<feature type="domain" description="ACT" evidence="12">
    <location>
        <begin position="200"/>
        <end position="277"/>
    </location>
</feature>
<dbReference type="PANTHER" id="PTHR21022">
    <property type="entry name" value="PREPHENATE DEHYDRATASE P PROTEIN"/>
    <property type="match status" value="1"/>
</dbReference>
<dbReference type="RefSeq" id="WP_010897383.1">
    <property type="nucleotide sequence ID" value="NZ_CP040441.1"/>
</dbReference>
<evidence type="ECO:0000256" key="8">
    <source>
        <dbReference type="ARBA" id="ARBA00047848"/>
    </source>
</evidence>
<keyword evidence="4 10" id="KW-0028">Amino-acid biosynthesis</keyword>
<dbReference type="InterPro" id="IPR008242">
    <property type="entry name" value="Chor_mutase/pphenate_deHydtase"/>
</dbReference>
<accession>A0A0M0KM79</accession>
<evidence type="ECO:0000256" key="3">
    <source>
        <dbReference type="ARBA" id="ARBA00021872"/>
    </source>
</evidence>
<dbReference type="Gene3D" id="3.40.190.10">
    <property type="entry name" value="Periplasmic binding protein-like II"/>
    <property type="match status" value="2"/>
</dbReference>
<dbReference type="EMBL" id="LILD01000001">
    <property type="protein sequence ID" value="KOO39722.1"/>
    <property type="molecule type" value="Genomic_DNA"/>
</dbReference>
<gene>
    <name evidence="10" type="primary">pheA</name>
    <name evidence="13" type="ORF">AMD02_13345</name>
</gene>
<protein>
    <recommendedName>
        <fullName evidence="3 10">Prephenate dehydratase</fullName>
        <shortName evidence="10">PDT</shortName>
        <ecNumber evidence="2 10">4.2.1.51</ecNumber>
    </recommendedName>
</protein>
<dbReference type="FunFam" id="3.40.190.10:FF:000034">
    <property type="entry name" value="Chorismate mutase/prephenate dehydratase"/>
    <property type="match status" value="1"/>
</dbReference>
<evidence type="ECO:0000256" key="10">
    <source>
        <dbReference type="RuleBase" id="RU361254"/>
    </source>
</evidence>
<feature type="site" description="Essential for prephenate dehydratase activity" evidence="9">
    <location>
        <position position="174"/>
    </location>
</feature>
<evidence type="ECO:0000256" key="7">
    <source>
        <dbReference type="ARBA" id="ARBA00023239"/>
    </source>
</evidence>
<dbReference type="FunFam" id="3.40.190.10:FF:000064">
    <property type="entry name" value="Prephenate dehydratase"/>
    <property type="match status" value="1"/>
</dbReference>
<evidence type="ECO:0000256" key="9">
    <source>
        <dbReference type="PIRSR" id="PIRSR001500-2"/>
    </source>
</evidence>
<evidence type="ECO:0000256" key="5">
    <source>
        <dbReference type="ARBA" id="ARBA00023141"/>
    </source>
</evidence>
<dbReference type="NCBIfam" id="NF008865">
    <property type="entry name" value="PRK11898.1"/>
    <property type="match status" value="1"/>
</dbReference>
<dbReference type="CDD" id="cd04905">
    <property type="entry name" value="ACT_CM-PDT"/>
    <property type="match status" value="1"/>
</dbReference>
<keyword evidence="5 10" id="KW-0057">Aromatic amino acid biosynthesis</keyword>
<evidence type="ECO:0000256" key="1">
    <source>
        <dbReference type="ARBA" id="ARBA00004741"/>
    </source>
</evidence>
<dbReference type="InterPro" id="IPR018528">
    <property type="entry name" value="Preph_deHydtase_CS"/>
</dbReference>
<reference evidence="13" key="1">
    <citation type="submission" date="2015-08" db="EMBL/GenBank/DDBJ databases">
        <title>Complete DNA Sequence of Pseudomonas syringae pv. actinidiae, the Causal Agent of Kiwifruit Canker Disease.</title>
        <authorList>
            <person name="Rikkerink E.H.A."/>
            <person name="Fineran P.C."/>
        </authorList>
    </citation>
    <scope>NUCLEOTIDE SEQUENCE</scope>
    <source>
        <strain evidence="13">DSM 13666</strain>
    </source>
</reference>
<dbReference type="InterPro" id="IPR045865">
    <property type="entry name" value="ACT-like_dom_sf"/>
</dbReference>
<dbReference type="GeneID" id="87596835"/>
<dbReference type="PROSITE" id="PS51671">
    <property type="entry name" value="ACT"/>
    <property type="match status" value="1"/>
</dbReference>
<dbReference type="GO" id="GO:0009094">
    <property type="term" value="P:L-phenylalanine biosynthetic process"/>
    <property type="evidence" value="ECO:0007669"/>
    <property type="project" value="UniProtKB-UniPathway"/>
</dbReference>
<dbReference type="PATRIC" id="fig|136160.3.peg.3109"/>
<dbReference type="GO" id="GO:0004664">
    <property type="term" value="F:prephenate dehydratase activity"/>
    <property type="evidence" value="ECO:0007669"/>
    <property type="project" value="UniProtKB-UniRule"/>
</dbReference>
<dbReference type="InterPro" id="IPR002912">
    <property type="entry name" value="ACT_dom"/>
</dbReference>
<dbReference type="PIRSF" id="PIRSF001500">
    <property type="entry name" value="Chor_mut_pdt_Ppr"/>
    <property type="match status" value="1"/>
</dbReference>
<dbReference type="PROSITE" id="PS00858">
    <property type="entry name" value="PREPHENATE_DEHYDR_2"/>
    <property type="match status" value="1"/>
</dbReference>
<dbReference type="UniPathway" id="UPA00121">
    <property type="reaction ID" value="UER00345"/>
</dbReference>
<dbReference type="Pfam" id="PF00800">
    <property type="entry name" value="PDT"/>
    <property type="match status" value="1"/>
</dbReference>
<evidence type="ECO:0000259" key="12">
    <source>
        <dbReference type="PROSITE" id="PS51671"/>
    </source>
</evidence>
<dbReference type="SUPFAM" id="SSF55021">
    <property type="entry name" value="ACT-like"/>
    <property type="match status" value="1"/>
</dbReference>
<dbReference type="CDD" id="cd13633">
    <property type="entry name" value="PBP2_Sa-PDT_like"/>
    <property type="match status" value="1"/>
</dbReference>
<feature type="domain" description="Prephenate dehydratase" evidence="11">
    <location>
        <begin position="2"/>
        <end position="181"/>
    </location>
</feature>
<organism evidence="13">
    <name type="scientific">Halalkalibacterium halodurans</name>
    <name type="common">Bacillus halodurans</name>
    <dbReference type="NCBI Taxonomy" id="86665"/>
    <lineage>
        <taxon>Bacteria</taxon>
        <taxon>Bacillati</taxon>
        <taxon>Bacillota</taxon>
        <taxon>Bacilli</taxon>
        <taxon>Bacillales</taxon>
        <taxon>Bacillaceae</taxon>
        <taxon>Halalkalibacterium (ex Joshi et al. 2022)</taxon>
    </lineage>
</organism>
<comment type="catalytic activity">
    <reaction evidence="8 10">
        <text>prephenate + H(+) = 3-phenylpyruvate + CO2 + H2O</text>
        <dbReference type="Rhea" id="RHEA:21648"/>
        <dbReference type="ChEBI" id="CHEBI:15377"/>
        <dbReference type="ChEBI" id="CHEBI:15378"/>
        <dbReference type="ChEBI" id="CHEBI:16526"/>
        <dbReference type="ChEBI" id="CHEBI:18005"/>
        <dbReference type="ChEBI" id="CHEBI:29934"/>
        <dbReference type="EC" id="4.2.1.51"/>
    </reaction>
</comment>
<sequence>MKIGYLGPRGTFTEMAVQTLFDDKNVLKPYRTIPDCMDSVANGDMDAAVVPVENAIEGSVNVTLDYLIHKQRLEIVADIVVPISQHFLVHPNQRDNEIKKILSHPHAVAQCHEFLRSSYPGVEIEYMTSTAAAAQWVADHPNEPVAAIANEQAATSYQLDMLEKDIHDYDENRTRFAVLAKGKLSLPPYQVEPYTKKTTMMVTLSSDFSGALHQVLSAFAWRKLNLTKIESRPMKTGLGNYFFIIDVDCEADDVLIPGVMQELEALGCGVELLGSYPCFFHTSLKLTEASSV</sequence>
<evidence type="ECO:0000313" key="13">
    <source>
        <dbReference type="EMBL" id="KOO39722.1"/>
    </source>
</evidence>
<dbReference type="SUPFAM" id="SSF53850">
    <property type="entry name" value="Periplasmic binding protein-like II"/>
    <property type="match status" value="1"/>
</dbReference>
<name>A0A0M0KM79_ALKHA</name>
<keyword evidence="7 10" id="KW-0456">Lyase</keyword>
<evidence type="ECO:0000259" key="11">
    <source>
        <dbReference type="PROSITE" id="PS51171"/>
    </source>
</evidence>
<evidence type="ECO:0000256" key="4">
    <source>
        <dbReference type="ARBA" id="ARBA00022605"/>
    </source>
</evidence>
<dbReference type="InterPro" id="IPR001086">
    <property type="entry name" value="Preph_deHydtase"/>
</dbReference>
<keyword evidence="6 10" id="KW-0584">Phenylalanine biosynthesis</keyword>
<comment type="pathway">
    <text evidence="1 10">Amino-acid biosynthesis; L-phenylalanine biosynthesis; phenylpyruvate from prephenate: step 1/1.</text>
</comment>
<dbReference type="PROSITE" id="PS51171">
    <property type="entry name" value="PREPHENATE_DEHYDR_3"/>
    <property type="match status" value="1"/>
</dbReference>